<comment type="caution">
    <text evidence="1">The sequence shown here is derived from an EMBL/GenBank/DDBJ whole genome shotgun (WGS) entry which is preliminary data.</text>
</comment>
<dbReference type="Proteomes" id="UP000028837">
    <property type="component" value="Unassembled WGS sequence"/>
</dbReference>
<protein>
    <submittedName>
        <fullName evidence="1">Uncharacterized protein</fullName>
    </submittedName>
</protein>
<organism evidence="1 2">
    <name type="scientific">Toxoplasma gondii GAB2-2007-GAL-DOM2</name>
    <dbReference type="NCBI Taxonomy" id="1130820"/>
    <lineage>
        <taxon>Eukaryota</taxon>
        <taxon>Sar</taxon>
        <taxon>Alveolata</taxon>
        <taxon>Apicomplexa</taxon>
        <taxon>Conoidasida</taxon>
        <taxon>Coccidia</taxon>
        <taxon>Eucoccidiorida</taxon>
        <taxon>Eimeriorina</taxon>
        <taxon>Sarcocystidae</taxon>
        <taxon>Toxoplasma</taxon>
    </lineage>
</organism>
<gene>
    <name evidence="1" type="ORF">TGDOM2_397990</name>
</gene>
<accession>A0A086KRR6</accession>
<dbReference type="AlphaFoldDB" id="A0A086KRR6"/>
<evidence type="ECO:0000313" key="1">
    <source>
        <dbReference type="EMBL" id="KFG47084.1"/>
    </source>
</evidence>
<evidence type="ECO:0000313" key="2">
    <source>
        <dbReference type="Proteomes" id="UP000028837"/>
    </source>
</evidence>
<sequence length="111" mass="11979">MRTPVDCSQGGFACRRSALPSPGPKRPARRACRSRTVCCCTCARSDIRVSSETIERRTAEVASARKEDGCSPAEKVNAQVWTQASLGDSVASDLLNVTRSVEQVSRATPHE</sequence>
<dbReference type="EMBL" id="AHZU02000226">
    <property type="protein sequence ID" value="KFG47084.1"/>
    <property type="molecule type" value="Genomic_DNA"/>
</dbReference>
<dbReference type="VEuPathDB" id="ToxoDB:TGDOM2_397990"/>
<proteinExistence type="predicted"/>
<reference evidence="1 2" key="1">
    <citation type="submission" date="2014-02" db="EMBL/GenBank/DDBJ databases">
        <authorList>
            <person name="Sibley D."/>
            <person name="Venepally P."/>
            <person name="Karamycheva S."/>
            <person name="Hadjithomas M."/>
            <person name="Khan A."/>
            <person name="Brunk B."/>
            <person name="Roos D."/>
            <person name="Caler E."/>
            <person name="Lorenzi H."/>
        </authorList>
    </citation>
    <scope>NUCLEOTIDE SEQUENCE [LARGE SCALE GENOMIC DNA]</scope>
    <source>
        <strain evidence="1 2">GAB2-2007-GAL-DOM2</strain>
    </source>
</reference>
<name>A0A086KRR6_TOXGO</name>